<dbReference type="OrthoDB" id="4062651at2759"/>
<proteinExistence type="predicted"/>
<keyword evidence="2" id="KW-1185">Reference proteome</keyword>
<organism evidence="1 2">
    <name type="scientific">Eragrostis curvula</name>
    <name type="common">weeping love grass</name>
    <dbReference type="NCBI Taxonomy" id="38414"/>
    <lineage>
        <taxon>Eukaryota</taxon>
        <taxon>Viridiplantae</taxon>
        <taxon>Streptophyta</taxon>
        <taxon>Embryophyta</taxon>
        <taxon>Tracheophyta</taxon>
        <taxon>Spermatophyta</taxon>
        <taxon>Magnoliopsida</taxon>
        <taxon>Liliopsida</taxon>
        <taxon>Poales</taxon>
        <taxon>Poaceae</taxon>
        <taxon>PACMAD clade</taxon>
        <taxon>Chloridoideae</taxon>
        <taxon>Eragrostideae</taxon>
        <taxon>Eragrostidinae</taxon>
        <taxon>Eragrostis</taxon>
    </lineage>
</organism>
<evidence type="ECO:0000313" key="1">
    <source>
        <dbReference type="EMBL" id="TVU12695.1"/>
    </source>
</evidence>
<dbReference type="AlphaFoldDB" id="A0A5J9TN29"/>
<dbReference type="EMBL" id="RWGY01000039">
    <property type="protein sequence ID" value="TVU12695.1"/>
    <property type="molecule type" value="Genomic_DNA"/>
</dbReference>
<accession>A0A5J9TN29</accession>
<comment type="caution">
    <text evidence="1">The sequence shown here is derived from an EMBL/GenBank/DDBJ whole genome shotgun (WGS) entry which is preliminary data.</text>
</comment>
<sequence>MCAGTEELLQEIAELGRQCLAAKGEQRPSITQVADRLKAIRSTWREILLLKHKETELLIENSGADANCGLSPSMFWTASMMGLDIETPATSSGRYAFL</sequence>
<gene>
    <name evidence="1" type="ORF">EJB05_46349</name>
</gene>
<evidence type="ECO:0000313" key="2">
    <source>
        <dbReference type="Proteomes" id="UP000324897"/>
    </source>
</evidence>
<feature type="non-terminal residue" evidence="1">
    <location>
        <position position="1"/>
    </location>
</feature>
<reference evidence="1 2" key="1">
    <citation type="journal article" date="2019" name="Sci. Rep.">
        <title>A high-quality genome of Eragrostis curvula grass provides insights into Poaceae evolution and supports new strategies to enhance forage quality.</title>
        <authorList>
            <person name="Carballo J."/>
            <person name="Santos B.A.C.M."/>
            <person name="Zappacosta D."/>
            <person name="Garbus I."/>
            <person name="Selva J.P."/>
            <person name="Gallo C.A."/>
            <person name="Diaz A."/>
            <person name="Albertini E."/>
            <person name="Caccamo M."/>
            <person name="Echenique V."/>
        </authorList>
    </citation>
    <scope>NUCLEOTIDE SEQUENCE [LARGE SCALE GENOMIC DNA]</scope>
    <source>
        <strain evidence="2">cv. Victoria</strain>
        <tissue evidence="1">Leaf</tissue>
    </source>
</reference>
<name>A0A5J9TN29_9POAL</name>
<dbReference type="Gramene" id="TVU12695">
    <property type="protein sequence ID" value="TVU12695"/>
    <property type="gene ID" value="EJB05_46349"/>
</dbReference>
<dbReference type="Proteomes" id="UP000324897">
    <property type="component" value="Chromosome 3"/>
</dbReference>
<protein>
    <submittedName>
        <fullName evidence="1">Uncharacterized protein</fullName>
    </submittedName>
</protein>